<dbReference type="KEGG" id="cvn:111113139"/>
<dbReference type="InterPro" id="IPR008979">
    <property type="entry name" value="Galactose-bd-like_sf"/>
</dbReference>
<dbReference type="InterPro" id="IPR000242">
    <property type="entry name" value="PTP_cat"/>
</dbReference>
<dbReference type="OrthoDB" id="10057603at2759"/>
<dbReference type="PRINTS" id="PR00700">
    <property type="entry name" value="PRTYPHPHTASE"/>
</dbReference>
<dbReference type="InterPro" id="IPR016130">
    <property type="entry name" value="Tyr_Pase_AS"/>
</dbReference>
<dbReference type="Proteomes" id="UP000694844">
    <property type="component" value="Chromosome 9"/>
</dbReference>
<reference evidence="4" key="1">
    <citation type="submission" date="2025-08" db="UniProtKB">
        <authorList>
            <consortium name="RefSeq"/>
        </authorList>
    </citation>
    <scope>IDENTIFICATION</scope>
    <source>
        <tissue evidence="4">Whole sample</tissue>
    </source>
</reference>
<feature type="domain" description="Tyrosine specific protein phosphatases" evidence="2">
    <location>
        <begin position="505"/>
        <end position="580"/>
    </location>
</feature>
<feature type="domain" description="Tyrosine-protein phosphatase" evidence="1">
    <location>
        <begin position="620"/>
        <end position="868"/>
    </location>
</feature>
<dbReference type="PANTHER" id="PTHR19134">
    <property type="entry name" value="RECEPTOR-TYPE TYROSINE-PROTEIN PHOSPHATASE"/>
    <property type="match status" value="1"/>
</dbReference>
<proteinExistence type="predicted"/>
<dbReference type="PANTHER" id="PTHR19134:SF561">
    <property type="entry name" value="PROTEIN TYROSINE PHOSPHATASE 36E, ISOFORM A"/>
    <property type="match status" value="1"/>
</dbReference>
<dbReference type="SMART" id="SM00194">
    <property type="entry name" value="PTPc"/>
    <property type="match status" value="2"/>
</dbReference>
<dbReference type="Gene3D" id="2.60.120.260">
    <property type="entry name" value="Galactose-binding domain-like"/>
    <property type="match status" value="1"/>
</dbReference>
<dbReference type="Gene3D" id="2.170.300.10">
    <property type="entry name" value="Tie2 ligand-binding domain superfamily"/>
    <property type="match status" value="1"/>
</dbReference>
<dbReference type="RefSeq" id="XP_022306855.1">
    <property type="nucleotide sequence ID" value="XM_022451147.1"/>
</dbReference>
<dbReference type="PROSITE" id="PS50056">
    <property type="entry name" value="TYR_PHOSPHATASE_2"/>
    <property type="match status" value="1"/>
</dbReference>
<dbReference type="InterPro" id="IPR029021">
    <property type="entry name" value="Prot-tyrosine_phosphatase-like"/>
</dbReference>
<sequence>MLKGNIFLCYMIGGAIIPFDVMTYENLALRKSTWQLHPIPHGDFSAERAVDGKKSNLAEFGGECTVSEYGKLTAEWRVDLGKILSIHHIFIQYATSINDGAKDNSYSAYFLGFSVYLSNTTNKTDGVLCFRDTYYTRSTIPNPVNITCPYHGRYVIYYNNRTHRPYPVGYSKFAYNCTCEMEVYGCPKQGRYGESCAISCPANCVDNVCYVVYGTCFGCSMGYTGAKCDIECDKHTFGENCSLICGNCVNGERCNHVDGSCSNGCDSGSFGRLCDKECPSGLYDYDCQENCSAHCGVPRLCDRKTGSCTHACQSGWKGNRCIRECDGGFFGHNCAESCGECFGKEQCHHVNGSCLKGCAYGYSGFNCTDDEDDHSRVVLKADIDYSDYINANYIQDNNGNIGYIATQGPKNSTINDFWQMVWQENVTQIVMLTNLMEDDKIKCNQYWPESTDEEYYGDLNISKREERHFAFYVIRKFTMSHSEESRVVTQHHYTKWPDHGTPDPLSLVVFHSHVLRTRSDNHEAPTIVHCSAGIGRTGTYIAFDALCKEGKSKGTINVASYVKVMRSCRMNMVHTYEQYNTIYMALNEGFKAPVHTRSIPAFRESMKHCFREYSSDHVIYQKEFKTLSDIKQAYTEGDFKDATLNTVNTKEDVLLSDKYNLYLTPTVSDGGNFINAVFVSSFCKENAFIVTTYPLKDNAVDFLRLLIDCNSDTVICMDPLAEIESSTAWLPEPSSFKMFGPFSLQQEDYSEIDVKVTSVKILDGMESTHSVKIVEPLGPLDSSSDTACLRSVISYVMHIPTEKPVTILSKDGATLCGVFCAVFNCIQQINMDDSVDVFTTVRQLQTRRPDFCSTLEEYMLVYRSLRDYIESTSEHVYSNQ</sequence>
<evidence type="ECO:0000313" key="3">
    <source>
        <dbReference type="Proteomes" id="UP000694844"/>
    </source>
</evidence>
<evidence type="ECO:0000313" key="4">
    <source>
        <dbReference type="RefSeq" id="XP_022306855.1"/>
    </source>
</evidence>
<organism evidence="3 4">
    <name type="scientific">Crassostrea virginica</name>
    <name type="common">Eastern oyster</name>
    <dbReference type="NCBI Taxonomy" id="6565"/>
    <lineage>
        <taxon>Eukaryota</taxon>
        <taxon>Metazoa</taxon>
        <taxon>Spiralia</taxon>
        <taxon>Lophotrochozoa</taxon>
        <taxon>Mollusca</taxon>
        <taxon>Bivalvia</taxon>
        <taxon>Autobranchia</taxon>
        <taxon>Pteriomorphia</taxon>
        <taxon>Ostreida</taxon>
        <taxon>Ostreoidea</taxon>
        <taxon>Ostreidae</taxon>
        <taxon>Crassostrea</taxon>
    </lineage>
</organism>
<dbReference type="SUPFAM" id="SSF52799">
    <property type="entry name" value="(Phosphotyrosine protein) phosphatases II"/>
    <property type="match status" value="2"/>
</dbReference>
<dbReference type="InterPro" id="IPR000387">
    <property type="entry name" value="Tyr_Pase_dom"/>
</dbReference>
<dbReference type="InterPro" id="IPR050348">
    <property type="entry name" value="Protein-Tyr_Phosphatase"/>
</dbReference>
<dbReference type="Gene3D" id="3.90.190.10">
    <property type="entry name" value="Protein tyrosine phosphatase superfamily"/>
    <property type="match status" value="2"/>
</dbReference>
<dbReference type="Pfam" id="PF00102">
    <property type="entry name" value="Y_phosphatase"/>
    <property type="match status" value="2"/>
</dbReference>
<dbReference type="SUPFAM" id="SSF49785">
    <property type="entry name" value="Galactose-binding domain-like"/>
    <property type="match status" value="1"/>
</dbReference>
<gene>
    <name evidence="4" type="primary">LOC111113139</name>
</gene>
<dbReference type="SMART" id="SM00404">
    <property type="entry name" value="PTPc_motif"/>
    <property type="match status" value="2"/>
</dbReference>
<dbReference type="CDD" id="cd00047">
    <property type="entry name" value="PTPc"/>
    <property type="match status" value="1"/>
</dbReference>
<feature type="domain" description="Tyrosine-protein phosphatase" evidence="1">
    <location>
        <begin position="373"/>
        <end position="589"/>
    </location>
</feature>
<protein>
    <submittedName>
        <fullName evidence="4">Receptor-type tyrosine-protein phosphatase kappa-like</fullName>
    </submittedName>
</protein>
<dbReference type="GO" id="GO:0004725">
    <property type="term" value="F:protein tyrosine phosphatase activity"/>
    <property type="evidence" value="ECO:0007669"/>
    <property type="project" value="InterPro"/>
</dbReference>
<dbReference type="GeneID" id="111113139"/>
<accession>A0A8B8BU71</accession>
<evidence type="ECO:0000259" key="2">
    <source>
        <dbReference type="PROSITE" id="PS50056"/>
    </source>
</evidence>
<name>A0A8B8BU71_CRAVI</name>
<dbReference type="PROSITE" id="PS00383">
    <property type="entry name" value="TYR_PHOSPHATASE_1"/>
    <property type="match status" value="1"/>
</dbReference>
<evidence type="ECO:0000259" key="1">
    <source>
        <dbReference type="PROSITE" id="PS50055"/>
    </source>
</evidence>
<dbReference type="InterPro" id="IPR003595">
    <property type="entry name" value="Tyr_Pase_cat"/>
</dbReference>
<dbReference type="AlphaFoldDB" id="A0A8B8BU71"/>
<dbReference type="PROSITE" id="PS50055">
    <property type="entry name" value="TYR_PHOSPHATASE_PTP"/>
    <property type="match status" value="2"/>
</dbReference>
<keyword evidence="3" id="KW-1185">Reference proteome</keyword>